<accession>A0A226CVR0</accession>
<keyword evidence="1" id="KW-0472">Membrane</keyword>
<dbReference type="EMBL" id="LNIX01000065">
    <property type="protein sequence ID" value="OXA37073.1"/>
    <property type="molecule type" value="Genomic_DNA"/>
</dbReference>
<evidence type="ECO:0000313" key="3">
    <source>
        <dbReference type="Proteomes" id="UP000198287"/>
    </source>
</evidence>
<comment type="caution">
    <text evidence="2">The sequence shown here is derived from an EMBL/GenBank/DDBJ whole genome shotgun (WGS) entry which is preliminary data.</text>
</comment>
<feature type="transmembrane region" description="Helical" evidence="1">
    <location>
        <begin position="541"/>
        <end position="564"/>
    </location>
</feature>
<protein>
    <submittedName>
        <fullName evidence="2">Uncharacterized protein</fullName>
    </submittedName>
</protein>
<evidence type="ECO:0000313" key="2">
    <source>
        <dbReference type="EMBL" id="OXA37073.1"/>
    </source>
</evidence>
<keyword evidence="1" id="KW-1133">Transmembrane helix</keyword>
<sequence>MISEAGEFISSRQTGLVTWHFRTTTQTLQLVPRGSNQLSNSCTFVVIFDNSFSTPILTHWYIFEQYSFSSSVTFILVTQVCPPLHNPKAWITLPAHIYVHIWNFVTLTFIKTSNRYRTVRKNIFAHPAAIENGHNDLFGQPVEYFLFDGTLDESCANTIRRSNKFSFAISDRSCDPRKLEFLFLRTHFNFTLALRDSGISRRGEFSPRIVSMVRYTVDYASDEVAAMVLESELRGGIIYCKKHFIFGTANATMAVWISPFDTIMWILIIAMLPVLGLNGISLETLASPWKTGKRFVYQIYIVFSILLRNGVRDYRAKMCLFGLLSQLIPCLYESLITGKLIVPEGPKPFDGIVDFVRNSYTIRYDVTSYDNDLIRYDPSMIEVFRKAGILDKIDTAFDYIPMDLVNRFEIYRLAANLPDEKERNAYYAAIRAEAQNSLREELEILVRHKVEDNRFYCHIYGVGDILRFYWFFFLPNTNFVLRAHNLIQQAGIYRMWEGMWENYEKLVLAGKKFGWGVDPSQRRTPETTIHVLGLDNLTTFFVIWGFLLLFPTGAFVGEIFYYLVKLLFNYFT</sequence>
<feature type="transmembrane region" description="Helical" evidence="1">
    <location>
        <begin position="455"/>
        <end position="472"/>
    </location>
</feature>
<name>A0A226CVR0_FOLCA</name>
<keyword evidence="1" id="KW-0812">Transmembrane</keyword>
<feature type="transmembrane region" description="Helical" evidence="1">
    <location>
        <begin position="251"/>
        <end position="275"/>
    </location>
</feature>
<keyword evidence="3" id="KW-1185">Reference proteome</keyword>
<reference evidence="2 3" key="1">
    <citation type="submission" date="2015-12" db="EMBL/GenBank/DDBJ databases">
        <title>The genome of Folsomia candida.</title>
        <authorList>
            <person name="Faddeeva A."/>
            <person name="Derks M.F."/>
            <person name="Anvar Y."/>
            <person name="Smit S."/>
            <person name="Van Straalen N."/>
            <person name="Roelofs D."/>
        </authorList>
    </citation>
    <scope>NUCLEOTIDE SEQUENCE [LARGE SCALE GENOMIC DNA]</scope>
    <source>
        <strain evidence="2 3">VU population</strain>
        <tissue evidence="2">Whole body</tissue>
    </source>
</reference>
<evidence type="ECO:0000256" key="1">
    <source>
        <dbReference type="SAM" id="Phobius"/>
    </source>
</evidence>
<dbReference type="Proteomes" id="UP000198287">
    <property type="component" value="Unassembled WGS sequence"/>
</dbReference>
<proteinExistence type="predicted"/>
<dbReference type="AlphaFoldDB" id="A0A226CVR0"/>
<gene>
    <name evidence="2" type="ORF">Fcan01_28177</name>
</gene>
<feature type="transmembrane region" description="Helical" evidence="1">
    <location>
        <begin position="295"/>
        <end position="311"/>
    </location>
</feature>
<organism evidence="2 3">
    <name type="scientific">Folsomia candida</name>
    <name type="common">Springtail</name>
    <dbReference type="NCBI Taxonomy" id="158441"/>
    <lineage>
        <taxon>Eukaryota</taxon>
        <taxon>Metazoa</taxon>
        <taxon>Ecdysozoa</taxon>
        <taxon>Arthropoda</taxon>
        <taxon>Hexapoda</taxon>
        <taxon>Collembola</taxon>
        <taxon>Entomobryomorpha</taxon>
        <taxon>Isotomoidea</taxon>
        <taxon>Isotomidae</taxon>
        <taxon>Proisotominae</taxon>
        <taxon>Folsomia</taxon>
    </lineage>
</organism>